<organism evidence="1 2">
    <name type="scientific">Tenuifilum thalassicum</name>
    <dbReference type="NCBI Taxonomy" id="2590900"/>
    <lineage>
        <taxon>Bacteria</taxon>
        <taxon>Pseudomonadati</taxon>
        <taxon>Bacteroidota</taxon>
        <taxon>Bacteroidia</taxon>
        <taxon>Bacteroidales</taxon>
        <taxon>Tenuifilaceae</taxon>
        <taxon>Tenuifilum</taxon>
    </lineage>
</organism>
<reference evidence="1 2" key="1">
    <citation type="submission" date="2019-07" db="EMBL/GenBank/DDBJ databases">
        <title>Thalassofilum flectens gen. nov., sp. nov., a novel moderate thermophilic anaerobe from a shallow sea hot spring in Kunashir Island (Russia), representing a new family in the order Bacteroidales, and proposal of Thalassofilacea fam. nov.</title>
        <authorList>
            <person name="Kochetkova T.V."/>
            <person name="Podosokorskaya O.A."/>
            <person name="Novikov A."/>
            <person name="Elcheninov A.G."/>
            <person name="Toshchakov S.V."/>
            <person name="Kublanov I.V."/>
        </authorList>
    </citation>
    <scope>NUCLEOTIDE SEQUENCE [LARGE SCALE GENOMIC DNA]</scope>
    <source>
        <strain evidence="1 2">38-H</strain>
    </source>
</reference>
<evidence type="ECO:0000313" key="2">
    <source>
        <dbReference type="Proteomes" id="UP000500961"/>
    </source>
</evidence>
<dbReference type="Proteomes" id="UP000500961">
    <property type="component" value="Chromosome"/>
</dbReference>
<keyword evidence="2" id="KW-1185">Reference proteome</keyword>
<proteinExistence type="predicted"/>
<evidence type="ECO:0000313" key="1">
    <source>
        <dbReference type="EMBL" id="QKG79678.1"/>
    </source>
</evidence>
<dbReference type="EMBL" id="CP041345">
    <property type="protein sequence ID" value="QKG79678.1"/>
    <property type="molecule type" value="Genomic_DNA"/>
</dbReference>
<sequence>MFGGGCTAVGLSAAEFIPQSGTAPELPLVRVFCALVPPVRGGFVVNPEDYLYSSARNYAGLDSVIDVITVDIRWKTYN</sequence>
<dbReference type="KEGG" id="ttz:FHG85_05190"/>
<name>A0A7D4BDZ8_9BACT</name>
<gene>
    <name evidence="1" type="ORF">FHG85_05190</name>
</gene>
<protein>
    <submittedName>
        <fullName evidence="1">Uncharacterized protein</fullName>
    </submittedName>
</protein>
<accession>A0A7D4BDZ8</accession>
<dbReference type="AlphaFoldDB" id="A0A7D4BDZ8"/>